<dbReference type="GO" id="GO:0005743">
    <property type="term" value="C:mitochondrial inner membrane"/>
    <property type="evidence" value="ECO:0007669"/>
    <property type="project" value="UniProtKB-SubCell"/>
</dbReference>
<evidence type="ECO:0000256" key="3">
    <source>
        <dbReference type="ARBA" id="ARBA00005923"/>
    </source>
</evidence>
<dbReference type="GO" id="GO:0032981">
    <property type="term" value="P:mitochondrial respiratory chain complex I assembly"/>
    <property type="evidence" value="ECO:0007669"/>
    <property type="project" value="TreeGrafter"/>
</dbReference>
<comment type="function">
    <text evidence="1">Accessory subunit of the mitochondrial membrane respiratory chain NADH dehydrogenase (Complex I), that is believed not to be involved in catalysis. Complex I functions in the transfer of electrons from NADH to the respiratory chain. The immediate electron acceptor for the enzyme is believed to be ubiquinone.</text>
</comment>
<dbReference type="Pfam" id="PF14813">
    <property type="entry name" value="NADH_B2"/>
    <property type="match status" value="1"/>
</dbReference>
<comment type="subunit">
    <text evidence="4">Complex I is composed of 45 different subunits.</text>
</comment>
<evidence type="ECO:0000256" key="1">
    <source>
        <dbReference type="ARBA" id="ARBA00003195"/>
    </source>
</evidence>
<protein>
    <recommendedName>
        <fullName evidence="5">NADH dehydrogenase [ubiquinone] 1 beta subcomplex subunit 2, mitochondrial</fullName>
    </recommendedName>
    <alternativeName>
        <fullName evidence="13">Complex I-AGGG</fullName>
    </alternativeName>
    <alternativeName>
        <fullName evidence="14">NADH-ubiquinone oxidoreductase AGGG subunit</fullName>
    </alternativeName>
</protein>
<dbReference type="Proteomes" id="UP000694393">
    <property type="component" value="Unplaced"/>
</dbReference>
<comment type="similarity">
    <text evidence="3">Belongs to the complex I NDUFB2 subunit family.</text>
</comment>
<evidence type="ECO:0000256" key="4">
    <source>
        <dbReference type="ARBA" id="ARBA00011533"/>
    </source>
</evidence>
<evidence type="ECO:0000313" key="15">
    <source>
        <dbReference type="Ensembl" id="ENSPCEP00000004403.1"/>
    </source>
</evidence>
<evidence type="ECO:0000256" key="14">
    <source>
        <dbReference type="ARBA" id="ARBA00031736"/>
    </source>
</evidence>
<evidence type="ECO:0000256" key="7">
    <source>
        <dbReference type="ARBA" id="ARBA00022660"/>
    </source>
</evidence>
<keyword evidence="6" id="KW-0813">Transport</keyword>
<proteinExistence type="inferred from homology"/>
<dbReference type="InterPro" id="IPR026627">
    <property type="entry name" value="NDUFB2_animal"/>
</dbReference>
<evidence type="ECO:0000256" key="11">
    <source>
        <dbReference type="ARBA" id="ARBA00023128"/>
    </source>
</evidence>
<keyword evidence="7" id="KW-0679">Respiratory chain</keyword>
<evidence type="ECO:0000256" key="2">
    <source>
        <dbReference type="ARBA" id="ARBA00004443"/>
    </source>
</evidence>
<evidence type="ECO:0000256" key="9">
    <source>
        <dbReference type="ARBA" id="ARBA00022946"/>
    </source>
</evidence>
<evidence type="ECO:0000256" key="13">
    <source>
        <dbReference type="ARBA" id="ARBA00031368"/>
    </source>
</evidence>
<keyword evidence="16" id="KW-1185">Reference proteome</keyword>
<reference evidence="15" key="2">
    <citation type="submission" date="2025-09" db="UniProtKB">
        <authorList>
            <consortium name="Ensembl"/>
        </authorList>
    </citation>
    <scope>IDENTIFICATION</scope>
</reference>
<dbReference type="PANTHER" id="PTHR15223">
    <property type="entry name" value="NADH-UBIQUINONE OXIDOREDUCTASE AGGG SUBUNIT"/>
    <property type="match status" value="1"/>
</dbReference>
<dbReference type="AlphaFoldDB" id="A0A8C8RFX8"/>
<organism evidence="15 16">
    <name type="scientific">Pelusios castaneus</name>
    <name type="common">West African mud turtle</name>
    <dbReference type="NCBI Taxonomy" id="367368"/>
    <lineage>
        <taxon>Eukaryota</taxon>
        <taxon>Metazoa</taxon>
        <taxon>Chordata</taxon>
        <taxon>Craniata</taxon>
        <taxon>Vertebrata</taxon>
        <taxon>Euteleostomi</taxon>
        <taxon>Archelosauria</taxon>
        <taxon>Testudinata</taxon>
        <taxon>Testudines</taxon>
        <taxon>Pleurodira</taxon>
        <taxon>Pelomedusidae</taxon>
        <taxon>Pelusios</taxon>
    </lineage>
</organism>
<dbReference type="Ensembl" id="ENSPCET00000004549.1">
    <property type="protein sequence ID" value="ENSPCEP00000004403.1"/>
    <property type="gene ID" value="ENSPCEG00000003554.1"/>
</dbReference>
<keyword evidence="12" id="KW-0472">Membrane</keyword>
<dbReference type="GO" id="GO:0045271">
    <property type="term" value="C:respiratory chain complex I"/>
    <property type="evidence" value="ECO:0007669"/>
    <property type="project" value="InterPro"/>
</dbReference>
<evidence type="ECO:0000256" key="6">
    <source>
        <dbReference type="ARBA" id="ARBA00022448"/>
    </source>
</evidence>
<evidence type="ECO:0000256" key="5">
    <source>
        <dbReference type="ARBA" id="ARBA00014585"/>
    </source>
</evidence>
<dbReference type="PANTHER" id="PTHR15223:SF1">
    <property type="entry name" value="NADH DEHYDROGENASE [UBIQUINONE] 1 BETA SUBCOMPLEX SUBUNIT 2, MITOCHONDRIAL"/>
    <property type="match status" value="1"/>
</dbReference>
<keyword evidence="8" id="KW-0999">Mitochondrion inner membrane</keyword>
<evidence type="ECO:0000256" key="8">
    <source>
        <dbReference type="ARBA" id="ARBA00022792"/>
    </source>
</evidence>
<comment type="subcellular location">
    <subcellularLocation>
        <location evidence="2">Mitochondrion inner membrane</location>
        <topology evidence="2">Peripheral membrane protein</topology>
        <orientation evidence="2">Matrix side</orientation>
    </subcellularLocation>
</comment>
<evidence type="ECO:0000256" key="10">
    <source>
        <dbReference type="ARBA" id="ARBA00022982"/>
    </source>
</evidence>
<evidence type="ECO:0000313" key="16">
    <source>
        <dbReference type="Proteomes" id="UP000694393"/>
    </source>
</evidence>
<evidence type="ECO:0000256" key="12">
    <source>
        <dbReference type="ARBA" id="ARBA00023136"/>
    </source>
</evidence>
<name>A0A8C8RFX8_9SAUR</name>
<reference evidence="15" key="1">
    <citation type="submission" date="2025-08" db="UniProtKB">
        <authorList>
            <consortium name="Ensembl"/>
        </authorList>
    </citation>
    <scope>IDENTIFICATION</scope>
</reference>
<keyword evidence="11" id="KW-0496">Mitochondrion</keyword>
<keyword evidence="10" id="KW-0249">Electron transport</keyword>
<keyword evidence="9" id="KW-0809">Transit peptide</keyword>
<sequence length="100" mass="11524">MLRSVVGRAGGLVRVLRGRDGRRTAAGPRQCHAGPAEIRYREAGTPPRDQMIQSELLMGFMWFWVLWHFWHRLELVVGHFPYPDASKWTDEELGIPPDVE</sequence>
<accession>A0A8C8RFX8</accession>